<proteinExistence type="predicted"/>
<reference evidence="3" key="3">
    <citation type="submission" date="2025-08" db="UniProtKB">
        <authorList>
            <consortium name="RefSeq"/>
        </authorList>
    </citation>
    <scope>IDENTIFICATION</scope>
</reference>
<dbReference type="AlphaFoldDB" id="A0A8B6X4W3"/>
<dbReference type="GO" id="GO:0005975">
    <property type="term" value="P:carbohydrate metabolic process"/>
    <property type="evidence" value="ECO:0007669"/>
    <property type="project" value="InterPro"/>
</dbReference>
<evidence type="ECO:0000313" key="3">
    <source>
        <dbReference type="RefSeq" id="WP_028311914.1"/>
    </source>
</evidence>
<dbReference type="Pfam" id="PF00723">
    <property type="entry name" value="Glyco_hydro_15"/>
    <property type="match status" value="1"/>
</dbReference>
<name>A0A8B6X4W3_9BURK</name>
<sequence>MTPPLQPSLELAVIGNSRIGALIDTRGDVVWMCVPRFDGDPVFCALLDGQSVPRMPPEAADPDDPANAASPVVAIHGEPRATAEATTAGAAPESRNPPVRARGRFSIDIEHCAAVEQEYLRNTPILRTVKRDGAGNAIEILDFAPRFYQYGRIFAPVTLARVVRRLAGRPRIRVDFDPRCEYGAATPQITFGSHHIRALIPSHAMRLTTDASISAVLEKRAFILENEASFIFGPDETLSQAPSEAGRHLLSETTAYWHRWVRNLAVPFEWQDAVIRAAITLKLNAFEDSGAIIAALTTSIPEAAYTVRTWDYRYCWLRDAYFVVNALNRLGATSSMERYLHYLENIVAEAGNDQLQPCYSINGDAFLEELSMPGLAGYRGMGPVRKGNLAYLQVQHDVYGSVIVGVTHAFFDQRLARTGDEALFRQLERLGHQAWANHDKPDAGIWEFRGRQSVHTFSSMMCWAACDRLARIARQLHLPDREHFWADRATHIHAVICERAWSERIGGFSAVFGGDVIDASLLLMGELDFLPADDPRLRGTVLAIEAHLRRGDFLLRYAEPDDFGTPEVAFLVCAFWLVQALARIGETERAREQFEQLLACRNRFGLLSEDIDFGSRELWGNFPQTYSMVGIIMCAMRLSTRWEDAF</sequence>
<keyword evidence="3" id="KW-0378">Hydrolase</keyword>
<dbReference type="GO" id="GO:0004553">
    <property type="term" value="F:hydrolase activity, hydrolyzing O-glycosyl compounds"/>
    <property type="evidence" value="ECO:0007669"/>
    <property type="project" value="TreeGrafter"/>
</dbReference>
<dbReference type="PANTHER" id="PTHR31616">
    <property type="entry name" value="TREHALASE"/>
    <property type="match status" value="1"/>
</dbReference>
<feature type="domain" description="GH15-like" evidence="1">
    <location>
        <begin position="272"/>
        <end position="635"/>
    </location>
</feature>
<dbReference type="PANTHER" id="PTHR31616:SF0">
    <property type="entry name" value="GLUCAN 1,4-ALPHA-GLUCOSIDASE"/>
    <property type="match status" value="1"/>
</dbReference>
<reference evidence="3" key="2">
    <citation type="journal article" date="2020" name="Appl. Microbiol. Biotechnol.">
        <title>Diverse and common features of trehalases and their contributions to microbial trehalose metabolism.</title>
        <authorList>
            <person name="Sakaguchi M."/>
        </authorList>
    </citation>
    <scope>NUCLEOTIDE SEQUENCE</scope>
</reference>
<dbReference type="InterPro" id="IPR011613">
    <property type="entry name" value="GH15-like"/>
</dbReference>
<accession>A0A8B6X4W3</accession>
<evidence type="ECO:0000313" key="2">
    <source>
        <dbReference type="Proteomes" id="UP000675920"/>
    </source>
</evidence>
<dbReference type="Proteomes" id="UP000675920">
    <property type="component" value="Unplaced"/>
</dbReference>
<dbReference type="Gene3D" id="1.50.10.10">
    <property type="match status" value="1"/>
</dbReference>
<reference evidence="3" key="1">
    <citation type="journal article" date="1995" name="Structure">
        <title>Structures and mechanisms of glycosyl hydrolases.</title>
        <authorList>
            <person name="Davies G."/>
            <person name="Henrissat B."/>
        </authorList>
    </citation>
    <scope>NUCLEOTIDE SEQUENCE</scope>
</reference>
<dbReference type="InterPro" id="IPR008928">
    <property type="entry name" value="6-hairpin_glycosidase_sf"/>
</dbReference>
<dbReference type="InterPro" id="IPR012341">
    <property type="entry name" value="6hp_glycosidase-like_sf"/>
</dbReference>
<keyword evidence="2" id="KW-1185">Reference proteome</keyword>
<dbReference type="SUPFAM" id="SSF48208">
    <property type="entry name" value="Six-hairpin glycosidases"/>
    <property type="match status" value="1"/>
</dbReference>
<evidence type="ECO:0000259" key="1">
    <source>
        <dbReference type="Pfam" id="PF00723"/>
    </source>
</evidence>
<organism evidence="2 3">
    <name type="scientific">Derxia gummosa DSM 723</name>
    <dbReference type="NCBI Taxonomy" id="1121388"/>
    <lineage>
        <taxon>Bacteria</taxon>
        <taxon>Pseudomonadati</taxon>
        <taxon>Pseudomonadota</taxon>
        <taxon>Betaproteobacteria</taxon>
        <taxon>Burkholderiales</taxon>
        <taxon>Alcaligenaceae</taxon>
        <taxon>Derxia</taxon>
    </lineage>
</organism>
<dbReference type="RefSeq" id="WP_028311914.1">
    <property type="nucleotide sequence ID" value="NZ_AXWS01000014.1"/>
</dbReference>
<protein>
    <submittedName>
        <fullName evidence="3">Glycoside hydrolase family 15 protein</fullName>
    </submittedName>
</protein>